<dbReference type="AlphaFoldDB" id="A0A7J7BV96"/>
<keyword evidence="2" id="KW-1185">Reference proteome</keyword>
<evidence type="ECO:0000313" key="2">
    <source>
        <dbReference type="Proteomes" id="UP000593562"/>
    </source>
</evidence>
<comment type="caution">
    <text evidence="1">The sequence shown here is derived from an EMBL/GenBank/DDBJ whole genome shotgun (WGS) entry which is preliminary data.</text>
</comment>
<sequence>MDSILKQLTLQSETLFLILCYTLFVSTVIKTHLDFNTLVYRNCTTHMLTGISTNTKPSQTLSSLFQYLLSQSSHSKFTKPPSPASQVSSIAASTPSLTLCRTLCVPPLGSNSKDATSSTRRKTPAITTKTKMLCFTKLVAKKRRRLMSFWGQKIRLLQKRKVEWWIAEMGFSQPGTNRWS</sequence>
<evidence type="ECO:0000313" key="1">
    <source>
        <dbReference type="EMBL" id="KAF5725774.1"/>
    </source>
</evidence>
<proteinExistence type="predicted"/>
<protein>
    <submittedName>
        <fullName evidence="1">Putative DUF26 domain-containing protein 2</fullName>
    </submittedName>
</protein>
<dbReference type="EMBL" id="JAAARO010000023">
    <property type="protein sequence ID" value="KAF5725774.1"/>
    <property type="molecule type" value="Genomic_DNA"/>
</dbReference>
<dbReference type="Proteomes" id="UP000593562">
    <property type="component" value="Unassembled WGS sequence"/>
</dbReference>
<organism evidence="1 2">
    <name type="scientific">Tripterygium wilfordii</name>
    <name type="common">Thunder God vine</name>
    <dbReference type="NCBI Taxonomy" id="458696"/>
    <lineage>
        <taxon>Eukaryota</taxon>
        <taxon>Viridiplantae</taxon>
        <taxon>Streptophyta</taxon>
        <taxon>Embryophyta</taxon>
        <taxon>Tracheophyta</taxon>
        <taxon>Spermatophyta</taxon>
        <taxon>Magnoliopsida</taxon>
        <taxon>eudicotyledons</taxon>
        <taxon>Gunneridae</taxon>
        <taxon>Pentapetalae</taxon>
        <taxon>rosids</taxon>
        <taxon>fabids</taxon>
        <taxon>Celastrales</taxon>
        <taxon>Celastraceae</taxon>
        <taxon>Tripterygium</taxon>
    </lineage>
</organism>
<dbReference type="InParanoid" id="A0A7J7BV96"/>
<gene>
    <name evidence="1" type="ORF">HS088_TW23G00503</name>
</gene>
<accession>A0A7J7BV96</accession>
<reference evidence="1 2" key="1">
    <citation type="journal article" date="2020" name="Nat. Commun.">
        <title>Genome of Tripterygium wilfordii and identification of cytochrome P450 involved in triptolide biosynthesis.</title>
        <authorList>
            <person name="Tu L."/>
            <person name="Su P."/>
            <person name="Zhang Z."/>
            <person name="Gao L."/>
            <person name="Wang J."/>
            <person name="Hu T."/>
            <person name="Zhou J."/>
            <person name="Zhang Y."/>
            <person name="Zhao Y."/>
            <person name="Liu Y."/>
            <person name="Song Y."/>
            <person name="Tong Y."/>
            <person name="Lu Y."/>
            <person name="Yang J."/>
            <person name="Xu C."/>
            <person name="Jia M."/>
            <person name="Peters R.J."/>
            <person name="Huang L."/>
            <person name="Gao W."/>
        </authorList>
    </citation>
    <scope>NUCLEOTIDE SEQUENCE [LARGE SCALE GENOMIC DNA]</scope>
    <source>
        <strain evidence="2">cv. XIE 37</strain>
        <tissue evidence="1">Leaf</tissue>
    </source>
</reference>
<name>A0A7J7BV96_TRIWF</name>